<dbReference type="EMBL" id="LAYC01000001">
    <property type="protein sequence ID" value="KYK61339.1"/>
    <property type="molecule type" value="Genomic_DNA"/>
</dbReference>
<sequence length="862" mass="94130">MPRPLVNVPPSPARPIFPLANVAAALVPYHLHPYPRKASQAASALYILRKRRAPIMYAHAFLLLLLLFQWTNLAVTAPHKPKLASNVPTELALPPSPELLGLPSPDQNFRPLFTRGRLPIRNSPYLWLVVPQTMDMIHTQGGVLPQGTTETSIYQHMHGNKNSVYVTVYESIHAARMAYASVAATGIAGTLLCIHEAKNAIELTESVPQTENLQNYERGFVLLGGAWDAQIKKSALIESGVVYNEDEIEFVDNKNYDLHYYQQCYSFARPRLAGLPSNHPELADTELKFSNSLECDAEARAFMDSIAEAVGWRKEWPLVLPPSEAAIATEAVMAARSIICDASKAVLEARRADDLVAARRALATAQNALATVKLQLTKIGYIVHYTGSLPRSTFDSPWSELIYCSKVTAGIEGKVMLLEAAQFNQNVLFFSTHVKNAADDSQIMKEIKDAASQIEEITNTMQKRIKATENQRSEIIGAKSKQFEDIKPEIWLGKRLERKSEAIERDIHLLDELIILQTHFYKDLVELVHSAKNAIINLEAKRSKEMEQKTKEQTEKPKEVSDAEKRKNTAIEQAQRIQDNPKLNPWYKRALSKVTDLVGLKWDNVDTTVALAVTGTAAAGVGGKIAVSTAKVGAGTGSSTSSLGITAAKNIQTVNNVELGNAAKGKTKDNSQVTADSEQVDASDLESLLDSSVVDSPIVDGPVVDGSVVDSSVRNSLVGFVNEGFEGFEAGPAYDVLLEQLQNLPVASGHPALQAASESLAQSASGSLANPASGAGSSLLKSIKATPSRIKVKLHGNKYERLAEKRRRSIVRRDNGQINNQELQHLLDQDSASVAIRAMIRAMLVGLQYASDIMAHNVTATI</sequence>
<feature type="transmembrane region" description="Helical" evidence="6">
    <location>
        <begin position="12"/>
        <end position="32"/>
    </location>
</feature>
<keyword evidence="6" id="KW-1133">Transmembrane helix</keyword>
<reference evidence="7 8" key="1">
    <citation type="journal article" date="2016" name="Sci. Rep.">
        <title>Insights into Adaptations to a Near-Obligate Nematode Endoparasitic Lifestyle from the Finished Genome of Drechmeria coniospora.</title>
        <authorList>
            <person name="Zhang L."/>
            <person name="Zhou Z."/>
            <person name="Guo Q."/>
            <person name="Fokkens L."/>
            <person name="Miskei M."/>
            <person name="Pocsi I."/>
            <person name="Zhang W."/>
            <person name="Chen M."/>
            <person name="Wang L."/>
            <person name="Sun Y."/>
            <person name="Donzelli B.G."/>
            <person name="Gibson D.M."/>
            <person name="Nelson D.R."/>
            <person name="Luo J.G."/>
            <person name="Rep M."/>
            <person name="Liu H."/>
            <person name="Yang S."/>
            <person name="Wang J."/>
            <person name="Krasnoff S.B."/>
            <person name="Xu Y."/>
            <person name="Molnar I."/>
            <person name="Lin M."/>
        </authorList>
    </citation>
    <scope>NUCLEOTIDE SEQUENCE [LARGE SCALE GENOMIC DNA]</scope>
    <source>
        <strain evidence="7 8">ARSEF 6962</strain>
    </source>
</reference>
<evidence type="ECO:0000256" key="2">
    <source>
        <dbReference type="ARBA" id="ARBA00022729"/>
    </source>
</evidence>
<feature type="region of interest" description="Disordered" evidence="5">
    <location>
        <begin position="543"/>
        <end position="577"/>
    </location>
</feature>
<dbReference type="InParanoid" id="A0A151GW60"/>
<dbReference type="GO" id="GO:0090729">
    <property type="term" value="F:toxin activity"/>
    <property type="evidence" value="ECO:0007669"/>
    <property type="project" value="UniProtKB-KW"/>
</dbReference>
<comment type="caution">
    <text evidence="7">The sequence shown here is derived from an EMBL/GenBank/DDBJ whole genome shotgun (WGS) entry which is preliminary data.</text>
</comment>
<keyword evidence="3" id="KW-0843">Virulence</keyword>
<evidence type="ECO:0000256" key="1">
    <source>
        <dbReference type="ARBA" id="ARBA00022656"/>
    </source>
</evidence>
<dbReference type="GeneID" id="63715124"/>
<keyword evidence="1" id="KW-0800">Toxin</keyword>
<organism evidence="7 8">
    <name type="scientific">Drechmeria coniospora</name>
    <name type="common">Nematophagous fungus</name>
    <name type="synonym">Meria coniospora</name>
    <dbReference type="NCBI Taxonomy" id="98403"/>
    <lineage>
        <taxon>Eukaryota</taxon>
        <taxon>Fungi</taxon>
        <taxon>Dikarya</taxon>
        <taxon>Ascomycota</taxon>
        <taxon>Pezizomycotina</taxon>
        <taxon>Sordariomycetes</taxon>
        <taxon>Hypocreomycetidae</taxon>
        <taxon>Hypocreales</taxon>
        <taxon>Ophiocordycipitaceae</taxon>
        <taxon>Drechmeria</taxon>
    </lineage>
</organism>
<dbReference type="AlphaFoldDB" id="A0A151GW60"/>
<keyword evidence="6" id="KW-0472">Membrane</keyword>
<evidence type="ECO:0000256" key="3">
    <source>
        <dbReference type="ARBA" id="ARBA00023026"/>
    </source>
</evidence>
<dbReference type="Gene3D" id="3.90.210.10">
    <property type="entry name" value="Heat-Labile Enterotoxin, subunit A"/>
    <property type="match status" value="1"/>
</dbReference>
<keyword evidence="4" id="KW-1015">Disulfide bond</keyword>
<evidence type="ECO:0000256" key="4">
    <source>
        <dbReference type="ARBA" id="ARBA00023157"/>
    </source>
</evidence>
<evidence type="ECO:0000313" key="7">
    <source>
        <dbReference type="EMBL" id="KYK61339.1"/>
    </source>
</evidence>
<gene>
    <name evidence="7" type="ORF">DCS_02481</name>
</gene>
<dbReference type="Pfam" id="PF01375">
    <property type="entry name" value="Enterotoxin_a"/>
    <property type="match status" value="1"/>
</dbReference>
<accession>A0A151GW60</accession>
<feature type="transmembrane region" description="Helical" evidence="6">
    <location>
        <begin position="53"/>
        <end position="71"/>
    </location>
</feature>
<dbReference type="Proteomes" id="UP000076580">
    <property type="component" value="Chromosome 01"/>
</dbReference>
<dbReference type="RefSeq" id="XP_040660691.1">
    <property type="nucleotide sequence ID" value="XM_040799808.1"/>
</dbReference>
<evidence type="ECO:0000256" key="6">
    <source>
        <dbReference type="SAM" id="Phobius"/>
    </source>
</evidence>
<protein>
    <submittedName>
        <fullName evidence="7">Uncharacterized protein</fullName>
    </submittedName>
</protein>
<dbReference type="InterPro" id="IPR001144">
    <property type="entry name" value="Enterotoxin_A"/>
</dbReference>
<keyword evidence="8" id="KW-1185">Reference proteome</keyword>
<proteinExistence type="predicted"/>
<feature type="compositionally biased region" description="Basic and acidic residues" evidence="5">
    <location>
        <begin position="543"/>
        <end position="569"/>
    </location>
</feature>
<evidence type="ECO:0000313" key="8">
    <source>
        <dbReference type="Proteomes" id="UP000076580"/>
    </source>
</evidence>
<evidence type="ECO:0000256" key="5">
    <source>
        <dbReference type="SAM" id="MobiDB-lite"/>
    </source>
</evidence>
<keyword evidence="6" id="KW-0812">Transmembrane</keyword>
<name>A0A151GW60_DRECN</name>
<keyword evidence="2" id="KW-0732">Signal</keyword>